<keyword evidence="9 12" id="KW-1133">Transmembrane helix</keyword>
<keyword evidence="16" id="KW-1185">Reference proteome</keyword>
<dbReference type="Pfam" id="PF01435">
    <property type="entry name" value="Peptidase_M48"/>
    <property type="match status" value="1"/>
</dbReference>
<feature type="compositionally biased region" description="Basic and acidic residues" evidence="13">
    <location>
        <begin position="300"/>
        <end position="309"/>
    </location>
</feature>
<protein>
    <recommendedName>
        <fullName evidence="12">Protease HtpX homolog</fullName>
        <ecNumber evidence="12">3.4.24.-</ecNumber>
    </recommendedName>
</protein>
<dbReference type="AlphaFoldDB" id="S0G8A1"/>
<evidence type="ECO:0000256" key="9">
    <source>
        <dbReference type="ARBA" id="ARBA00022989"/>
    </source>
</evidence>
<dbReference type="GO" id="GO:0006508">
    <property type="term" value="P:proteolysis"/>
    <property type="evidence" value="ECO:0007669"/>
    <property type="project" value="UniProtKB-KW"/>
</dbReference>
<keyword evidence="7 12" id="KW-0378">Hydrolase</keyword>
<evidence type="ECO:0000256" key="13">
    <source>
        <dbReference type="SAM" id="MobiDB-lite"/>
    </source>
</evidence>
<keyword evidence="4 12" id="KW-0645">Protease</keyword>
<feature type="transmembrane region" description="Helical" evidence="12">
    <location>
        <begin position="7"/>
        <end position="25"/>
    </location>
</feature>
<keyword evidence="3 12" id="KW-1003">Cell membrane</keyword>
<keyword evidence="8 12" id="KW-0862">Zinc</keyword>
<comment type="caution">
    <text evidence="15">The sequence shown here is derived from an EMBL/GenBank/DDBJ whole genome shotgun (WGS) entry which is preliminary data.</text>
</comment>
<evidence type="ECO:0000313" key="15">
    <source>
        <dbReference type="EMBL" id="EMS81676.1"/>
    </source>
</evidence>
<dbReference type="GO" id="GO:0004222">
    <property type="term" value="F:metalloendopeptidase activity"/>
    <property type="evidence" value="ECO:0007669"/>
    <property type="project" value="UniProtKB-UniRule"/>
</dbReference>
<dbReference type="EMBL" id="APJX01000001">
    <property type="protein sequence ID" value="EMS81676.1"/>
    <property type="molecule type" value="Genomic_DNA"/>
</dbReference>
<feature type="transmembrane region" description="Helical" evidence="12">
    <location>
        <begin position="31"/>
        <end position="48"/>
    </location>
</feature>
<evidence type="ECO:0000256" key="3">
    <source>
        <dbReference type="ARBA" id="ARBA00022475"/>
    </source>
</evidence>
<accession>S0G8A1</accession>
<evidence type="ECO:0000256" key="10">
    <source>
        <dbReference type="ARBA" id="ARBA00023049"/>
    </source>
</evidence>
<evidence type="ECO:0000256" key="5">
    <source>
        <dbReference type="ARBA" id="ARBA00022692"/>
    </source>
</evidence>
<dbReference type="CDD" id="cd07336">
    <property type="entry name" value="M48B_HtpX_like"/>
    <property type="match status" value="1"/>
</dbReference>
<evidence type="ECO:0000256" key="7">
    <source>
        <dbReference type="ARBA" id="ARBA00022801"/>
    </source>
</evidence>
<dbReference type="Proteomes" id="UP000014216">
    <property type="component" value="Unassembled WGS sequence"/>
</dbReference>
<feature type="binding site" evidence="12">
    <location>
        <position position="131"/>
    </location>
    <ligand>
        <name>Zn(2+)</name>
        <dbReference type="ChEBI" id="CHEBI:29105"/>
        <note>catalytic</note>
    </ligand>
</feature>
<comment type="similarity">
    <text evidence="2 12">Belongs to the peptidase M48B family.</text>
</comment>
<comment type="subcellular location">
    <subcellularLocation>
        <location evidence="1 12">Cell membrane</location>
        <topology evidence="1 12">Multi-pass membrane protein</topology>
    </subcellularLocation>
</comment>
<gene>
    <name evidence="12 15" type="primary">htpX</name>
    <name evidence="15" type="ORF">Dpo_1c08170</name>
</gene>
<dbReference type="InterPro" id="IPR001915">
    <property type="entry name" value="Peptidase_M48"/>
</dbReference>
<evidence type="ECO:0000256" key="8">
    <source>
        <dbReference type="ARBA" id="ARBA00022833"/>
    </source>
</evidence>
<dbReference type="NCBIfam" id="NF002826">
    <property type="entry name" value="PRK03001.1"/>
    <property type="match status" value="1"/>
</dbReference>
<dbReference type="GO" id="GO:0008270">
    <property type="term" value="F:zinc ion binding"/>
    <property type="evidence" value="ECO:0007669"/>
    <property type="project" value="UniProtKB-UniRule"/>
</dbReference>
<evidence type="ECO:0000256" key="2">
    <source>
        <dbReference type="ARBA" id="ARBA00009779"/>
    </source>
</evidence>
<evidence type="ECO:0000256" key="4">
    <source>
        <dbReference type="ARBA" id="ARBA00022670"/>
    </source>
</evidence>
<keyword evidence="11 12" id="KW-0472">Membrane</keyword>
<evidence type="ECO:0000256" key="1">
    <source>
        <dbReference type="ARBA" id="ARBA00004651"/>
    </source>
</evidence>
<evidence type="ECO:0000256" key="11">
    <source>
        <dbReference type="ARBA" id="ARBA00023136"/>
    </source>
</evidence>
<evidence type="ECO:0000256" key="6">
    <source>
        <dbReference type="ARBA" id="ARBA00022723"/>
    </source>
</evidence>
<keyword evidence="5 12" id="KW-0812">Transmembrane</keyword>
<sequence length="309" mass="33329">MGNHIKTVFLLTAMTGLFLVLGYALGGQSGMVIALIIALAMNFFSYWQSHTIVLKMYRAQPVERSQAPGLHDTVARLAQRAGLPMPKLYVIPEQAPNAFATGRDPEHGVVAVTEGLLRLMDQEELEGVLAHELGHIKNRDILISTIVATLAGAIMFVASMARFTAFFGGRDNEEGGLGFVGVMVMSILAPMAAMVVQMAVSRSREYLADATAAQVTGRPQGLASALNKLGEYTRRGAAVNANPSTAHMFIVNPLSGRQFASLFSTHPPLEERIKRLTGAGPSNDAGPRESQGRKSTMTEQSRKFWDSLS</sequence>
<proteinExistence type="inferred from homology"/>
<dbReference type="GO" id="GO:0005886">
    <property type="term" value="C:plasma membrane"/>
    <property type="evidence" value="ECO:0007669"/>
    <property type="project" value="UniProtKB-SubCell"/>
</dbReference>
<dbReference type="InterPro" id="IPR022919">
    <property type="entry name" value="Pept_M48_protease_HtpX"/>
</dbReference>
<dbReference type="InterPro" id="IPR050083">
    <property type="entry name" value="HtpX_protease"/>
</dbReference>
<feature type="binding site" evidence="12">
    <location>
        <position position="135"/>
    </location>
    <ligand>
        <name>Zn(2+)</name>
        <dbReference type="ChEBI" id="CHEBI:29105"/>
        <note>catalytic</note>
    </ligand>
</feature>
<name>S0G8A1_9BACT</name>
<keyword evidence="6 12" id="KW-0479">Metal-binding</keyword>
<dbReference type="OrthoDB" id="15218at2"/>
<dbReference type="RefSeq" id="WP_006964440.1">
    <property type="nucleotide sequence ID" value="NZ_APJX01000001.1"/>
</dbReference>
<evidence type="ECO:0000313" key="16">
    <source>
        <dbReference type="Proteomes" id="UP000014216"/>
    </source>
</evidence>
<organism evidence="15 16">
    <name type="scientific">Desulfotignum phosphitoxidans DSM 13687</name>
    <dbReference type="NCBI Taxonomy" id="1286635"/>
    <lineage>
        <taxon>Bacteria</taxon>
        <taxon>Pseudomonadati</taxon>
        <taxon>Thermodesulfobacteriota</taxon>
        <taxon>Desulfobacteria</taxon>
        <taxon>Desulfobacterales</taxon>
        <taxon>Desulfobacteraceae</taxon>
        <taxon>Desulfotignum</taxon>
    </lineage>
</organism>
<feature type="active site" evidence="12">
    <location>
        <position position="132"/>
    </location>
</feature>
<dbReference type="PATRIC" id="fig|1286635.3.peg.857"/>
<dbReference type="HAMAP" id="MF_00188">
    <property type="entry name" value="Pept_M48_protease_HtpX"/>
    <property type="match status" value="1"/>
</dbReference>
<feature type="binding site" evidence="12">
    <location>
        <position position="205"/>
    </location>
    <ligand>
        <name>Zn(2+)</name>
        <dbReference type="ChEBI" id="CHEBI:29105"/>
        <note>catalytic</note>
    </ligand>
</feature>
<dbReference type="PANTHER" id="PTHR43221:SF1">
    <property type="entry name" value="PROTEASE HTPX"/>
    <property type="match status" value="1"/>
</dbReference>
<dbReference type="Gene3D" id="3.30.2010.10">
    <property type="entry name" value="Metalloproteases ('zincins'), catalytic domain"/>
    <property type="match status" value="1"/>
</dbReference>
<feature type="transmembrane region" description="Helical" evidence="12">
    <location>
        <begin position="141"/>
        <end position="163"/>
    </location>
</feature>
<reference evidence="15 16" key="1">
    <citation type="journal article" date="2013" name="Genome Announc.">
        <title>Draft Genome Sequence of Desulfotignum phosphitoxidans DSM 13687 Strain FiPS-3.</title>
        <authorList>
            <person name="Poehlein A."/>
            <person name="Daniel R."/>
            <person name="Simeonova D.D."/>
        </authorList>
    </citation>
    <scope>NUCLEOTIDE SEQUENCE [LARGE SCALE GENOMIC DNA]</scope>
    <source>
        <strain evidence="15 16">DSM 13687</strain>
    </source>
</reference>
<dbReference type="EC" id="3.4.24.-" evidence="12"/>
<feature type="domain" description="Peptidase M48" evidence="14">
    <location>
        <begin position="66"/>
        <end position="277"/>
    </location>
</feature>
<feature type="region of interest" description="Disordered" evidence="13">
    <location>
        <begin position="275"/>
        <end position="309"/>
    </location>
</feature>
<keyword evidence="10 12" id="KW-0482">Metalloprotease</keyword>
<dbReference type="PANTHER" id="PTHR43221">
    <property type="entry name" value="PROTEASE HTPX"/>
    <property type="match status" value="1"/>
</dbReference>
<feature type="transmembrane region" description="Helical" evidence="12">
    <location>
        <begin position="175"/>
        <end position="196"/>
    </location>
</feature>
<evidence type="ECO:0000256" key="12">
    <source>
        <dbReference type="HAMAP-Rule" id="MF_00188"/>
    </source>
</evidence>
<comment type="cofactor">
    <cofactor evidence="12">
        <name>Zn(2+)</name>
        <dbReference type="ChEBI" id="CHEBI:29105"/>
    </cofactor>
    <text evidence="12">Binds 1 zinc ion per subunit.</text>
</comment>
<evidence type="ECO:0000259" key="14">
    <source>
        <dbReference type="Pfam" id="PF01435"/>
    </source>
</evidence>